<proteinExistence type="predicted"/>
<reference evidence="3 4" key="1">
    <citation type="submission" date="2015-09" db="EMBL/GenBank/DDBJ databases">
        <authorList>
            <consortium name="Pathogen Informatics"/>
        </authorList>
    </citation>
    <scope>NUCLEOTIDE SEQUENCE [LARGE SCALE GENOMIC DNA]</scope>
    <source>
        <strain evidence="3 4">2789STDY5608854</strain>
    </source>
</reference>
<dbReference type="AlphaFoldDB" id="A0A174JBB2"/>
<dbReference type="EMBL" id="CYZT01000213">
    <property type="protein sequence ID" value="CUO94420.1"/>
    <property type="molecule type" value="Genomic_DNA"/>
</dbReference>
<dbReference type="Proteomes" id="UP000095746">
    <property type="component" value="Unassembled WGS sequence"/>
</dbReference>
<feature type="coiled-coil region" evidence="1">
    <location>
        <begin position="163"/>
        <end position="190"/>
    </location>
</feature>
<evidence type="ECO:0000313" key="4">
    <source>
        <dbReference type="Proteomes" id="UP000095746"/>
    </source>
</evidence>
<organism evidence="3 4">
    <name type="scientific">Flavonifractor plautii</name>
    <name type="common">Fusobacterium plautii</name>
    <dbReference type="NCBI Taxonomy" id="292800"/>
    <lineage>
        <taxon>Bacteria</taxon>
        <taxon>Bacillati</taxon>
        <taxon>Bacillota</taxon>
        <taxon>Clostridia</taxon>
        <taxon>Eubacteriales</taxon>
        <taxon>Oscillospiraceae</taxon>
        <taxon>Flavonifractor</taxon>
    </lineage>
</organism>
<sequence>MEINYGAVFDVEVPETTTGAEETEAAEPSENDTTTAAAQGAEEQEAAAPAVEETEESEQPQTEAPEQEPKTDRDAQFAAARRKAEAERDAAIAQAKEDAQKQVDEFFKNSGLMNPYTGQPITTRAEYEAYRERFEADQKAKLMEKAGITQEEFQAFVQGLPEVRAARQAKAEAEAAARQAREQEAKARVDEQLRQIQAIDPTVKELGDLAKLDTYPKLYDMVKRGYSILDAYRLANYDTLTQRAAEASRKAAINSVQSKQHLKATESRGGGAIPVPDSVLEEYRALNPGATKEEIQKHYQSYMKNSRKEQ</sequence>
<name>A0A174JBB2_FLAPL</name>
<evidence type="ECO:0000256" key="2">
    <source>
        <dbReference type="SAM" id="MobiDB-lite"/>
    </source>
</evidence>
<keyword evidence="1" id="KW-0175">Coiled coil</keyword>
<protein>
    <recommendedName>
        <fullName evidence="5">DUF4355 domain-containing protein</fullName>
    </recommendedName>
</protein>
<feature type="compositionally biased region" description="Acidic residues" evidence="2">
    <location>
        <begin position="21"/>
        <end position="30"/>
    </location>
</feature>
<feature type="compositionally biased region" description="Low complexity" evidence="2">
    <location>
        <begin position="33"/>
        <end position="51"/>
    </location>
</feature>
<evidence type="ECO:0000256" key="1">
    <source>
        <dbReference type="SAM" id="Coils"/>
    </source>
</evidence>
<feature type="compositionally biased region" description="Basic and acidic residues" evidence="2">
    <location>
        <begin position="82"/>
        <end position="99"/>
    </location>
</feature>
<evidence type="ECO:0008006" key="5">
    <source>
        <dbReference type="Google" id="ProtNLM"/>
    </source>
</evidence>
<gene>
    <name evidence="3" type="ORF">ERS852411_02426</name>
</gene>
<evidence type="ECO:0000313" key="3">
    <source>
        <dbReference type="EMBL" id="CUO94420.1"/>
    </source>
</evidence>
<feature type="region of interest" description="Disordered" evidence="2">
    <location>
        <begin position="1"/>
        <end position="99"/>
    </location>
</feature>
<accession>A0A174JBB2</accession>